<evidence type="ECO:0000313" key="10">
    <source>
        <dbReference type="EMBL" id="MFD2835521.1"/>
    </source>
</evidence>
<feature type="chain" id="PRO_5047502851" evidence="8">
    <location>
        <begin position="22"/>
        <end position="580"/>
    </location>
</feature>
<evidence type="ECO:0000256" key="2">
    <source>
        <dbReference type="ARBA" id="ARBA00022801"/>
    </source>
</evidence>
<dbReference type="InterPro" id="IPR001547">
    <property type="entry name" value="Glyco_hydro_5"/>
</dbReference>
<evidence type="ECO:0000313" key="11">
    <source>
        <dbReference type="Proteomes" id="UP001597438"/>
    </source>
</evidence>
<comment type="caution">
    <text evidence="10">The sequence shown here is derived from an EMBL/GenBank/DDBJ whole genome shotgun (WGS) entry which is preliminary data.</text>
</comment>
<name>A0ABW5X8W7_9FLAO</name>
<keyword evidence="11" id="KW-1185">Reference proteome</keyword>
<dbReference type="InterPro" id="IPR017853">
    <property type="entry name" value="GH"/>
</dbReference>
<evidence type="ECO:0000256" key="5">
    <source>
        <dbReference type="ARBA" id="ARBA00023295"/>
    </source>
</evidence>
<protein>
    <submittedName>
        <fullName evidence="10">Cellulase family glycosylhydrolase</fullName>
    </submittedName>
</protein>
<keyword evidence="8" id="KW-0732">Signal</keyword>
<evidence type="ECO:0000256" key="4">
    <source>
        <dbReference type="ARBA" id="ARBA00023277"/>
    </source>
</evidence>
<dbReference type="Gene3D" id="2.60.120.260">
    <property type="entry name" value="Galactose-binding domain-like"/>
    <property type="match status" value="1"/>
</dbReference>
<evidence type="ECO:0000256" key="8">
    <source>
        <dbReference type="SAM" id="SignalP"/>
    </source>
</evidence>
<feature type="domain" description="Glycoside hydrolase family 5" evidence="9">
    <location>
        <begin position="91"/>
        <end position="352"/>
    </location>
</feature>
<dbReference type="PANTHER" id="PTHR31297">
    <property type="entry name" value="GLUCAN ENDO-1,6-BETA-GLUCOSIDASE B"/>
    <property type="match status" value="1"/>
</dbReference>
<dbReference type="Pfam" id="PF00150">
    <property type="entry name" value="Cellulase"/>
    <property type="match status" value="1"/>
</dbReference>
<gene>
    <name evidence="10" type="ORF">ACFSYS_19670</name>
</gene>
<sequence length="580" mass="66682">MKKFSGILILLFLFFNFSGFSQENNTGFLHTKDKKIVDANGENIVLRGIGLGGYMLQEGYMLKVPFSGQQYVFKDSIQKLIGEEKTEEFYKTWRQNFIQKKDIDSMKKWGFNSVRLPMHFNLYTLPVDAEPEKNKNTWLEEGFRLTDSLVSWCKANEMYLILDMHAAPGGQGQDVNISDRDPSKPSLWDIDENQQKLVALWKELALRYKDEKTIGAYDLINEPNWSFEGRENGVEKNGIADTLNEPLRKLMVKITKAIREIDQNHMIVIEGNGWGNNYNGIFPLWDDNMVISFHKYWNYNNTESIQQFLDFRDGQNAPVWMGESGENSNAWFADAIGLMEKNNVGWCWWPLKKLGSNNPIEIKIDEGYQNLLDYWKGEAEKPSKEEAYAAIMQLAENTKIENSLIHYDVIDAMIRQPRSSKTKPFKPISNNSIEAENYDLGNDGNAYKDKTSANYWVANGGKSETGNSGGAYRNDGVDIFENSEAIYVSDTENGEFLHYTYFLPEGGTYRVELKISSEEDISVKIENNAKTFEILPIKNTNGEWKWIPSDTVNLKEGTNTLKFEMLSGDFKFDKIRFIKL</sequence>
<dbReference type="InterPro" id="IPR050386">
    <property type="entry name" value="Glycosyl_hydrolase_5"/>
</dbReference>
<keyword evidence="5 7" id="KW-0326">Glycosidase</keyword>
<keyword evidence="3" id="KW-0136">Cellulose degradation</keyword>
<dbReference type="SUPFAM" id="SSF51445">
    <property type="entry name" value="(Trans)glycosidases"/>
    <property type="match status" value="1"/>
</dbReference>
<dbReference type="CDD" id="cd04080">
    <property type="entry name" value="CBM6_cellulase-like"/>
    <property type="match status" value="1"/>
</dbReference>
<dbReference type="Gene3D" id="3.20.20.80">
    <property type="entry name" value="Glycosidases"/>
    <property type="match status" value="1"/>
</dbReference>
<accession>A0ABW5X8W7</accession>
<keyword evidence="6" id="KW-0624">Polysaccharide degradation</keyword>
<dbReference type="EMBL" id="JBHUOJ010000041">
    <property type="protein sequence ID" value="MFD2835521.1"/>
    <property type="molecule type" value="Genomic_DNA"/>
</dbReference>
<organism evidence="10 11">
    <name type="scientific">Christiangramia antarctica</name>
    <dbReference type="NCBI Taxonomy" id="2058158"/>
    <lineage>
        <taxon>Bacteria</taxon>
        <taxon>Pseudomonadati</taxon>
        <taxon>Bacteroidota</taxon>
        <taxon>Flavobacteriia</taxon>
        <taxon>Flavobacteriales</taxon>
        <taxon>Flavobacteriaceae</taxon>
        <taxon>Christiangramia</taxon>
    </lineage>
</organism>
<evidence type="ECO:0000256" key="1">
    <source>
        <dbReference type="ARBA" id="ARBA00005641"/>
    </source>
</evidence>
<evidence type="ECO:0000256" key="6">
    <source>
        <dbReference type="ARBA" id="ARBA00023326"/>
    </source>
</evidence>
<dbReference type="Proteomes" id="UP001597438">
    <property type="component" value="Unassembled WGS sequence"/>
</dbReference>
<dbReference type="RefSeq" id="WP_251742264.1">
    <property type="nucleotide sequence ID" value="NZ_JBHUOJ010000041.1"/>
</dbReference>
<feature type="signal peptide" evidence="8">
    <location>
        <begin position="1"/>
        <end position="21"/>
    </location>
</feature>
<keyword evidence="2 7" id="KW-0378">Hydrolase</keyword>
<dbReference type="PANTHER" id="PTHR31297:SF41">
    <property type="entry name" value="ENDOGLUCANASE, PUTATIVE (AFU_ORTHOLOGUE AFUA_5G01830)-RELATED"/>
    <property type="match status" value="1"/>
</dbReference>
<dbReference type="InterPro" id="IPR008979">
    <property type="entry name" value="Galactose-bd-like_sf"/>
</dbReference>
<comment type="similarity">
    <text evidence="1 7">Belongs to the glycosyl hydrolase 5 (cellulase A) family.</text>
</comment>
<keyword evidence="4" id="KW-0119">Carbohydrate metabolism</keyword>
<dbReference type="SUPFAM" id="SSF49785">
    <property type="entry name" value="Galactose-binding domain-like"/>
    <property type="match status" value="1"/>
</dbReference>
<evidence type="ECO:0000259" key="9">
    <source>
        <dbReference type="Pfam" id="PF00150"/>
    </source>
</evidence>
<evidence type="ECO:0000256" key="3">
    <source>
        <dbReference type="ARBA" id="ARBA00023001"/>
    </source>
</evidence>
<reference evidence="11" key="1">
    <citation type="journal article" date="2019" name="Int. J. Syst. Evol. Microbiol.">
        <title>The Global Catalogue of Microorganisms (GCM) 10K type strain sequencing project: providing services to taxonomists for standard genome sequencing and annotation.</title>
        <authorList>
            <consortium name="The Broad Institute Genomics Platform"/>
            <consortium name="The Broad Institute Genome Sequencing Center for Infectious Disease"/>
            <person name="Wu L."/>
            <person name="Ma J."/>
        </authorList>
    </citation>
    <scope>NUCLEOTIDE SEQUENCE [LARGE SCALE GENOMIC DNA]</scope>
    <source>
        <strain evidence="11">KCTC 52925</strain>
    </source>
</reference>
<proteinExistence type="inferred from homology"/>
<evidence type="ECO:0000256" key="7">
    <source>
        <dbReference type="RuleBase" id="RU361153"/>
    </source>
</evidence>